<dbReference type="OrthoDB" id="1668230at2759"/>
<gene>
    <name evidence="2" type="ORF">E4U43_001750</name>
</gene>
<keyword evidence="3" id="KW-1185">Reference proteome</keyword>
<name>A0A9P7SYZ6_9HYPO</name>
<reference evidence="2" key="1">
    <citation type="journal article" date="2020" name="bioRxiv">
        <title>Whole genome comparisons of ergot fungi reveals the divergence and evolution of species within the genus Claviceps are the result of varying mechanisms driving genome evolution and host range expansion.</title>
        <authorList>
            <person name="Wyka S.A."/>
            <person name="Mondo S.J."/>
            <person name="Liu M."/>
            <person name="Dettman J."/>
            <person name="Nalam V."/>
            <person name="Broders K.D."/>
        </authorList>
    </citation>
    <scope>NUCLEOTIDE SEQUENCE</scope>
    <source>
        <strain evidence="2">CCC 602</strain>
    </source>
</reference>
<feature type="region of interest" description="Disordered" evidence="1">
    <location>
        <begin position="283"/>
        <end position="329"/>
    </location>
</feature>
<dbReference type="EMBL" id="SRPW01001594">
    <property type="protein sequence ID" value="KAG5999968.1"/>
    <property type="molecule type" value="Genomic_DNA"/>
</dbReference>
<accession>A0A9P7SYZ6</accession>
<protein>
    <submittedName>
        <fullName evidence="2">Uncharacterized protein</fullName>
    </submittedName>
</protein>
<evidence type="ECO:0000256" key="1">
    <source>
        <dbReference type="SAM" id="MobiDB-lite"/>
    </source>
</evidence>
<feature type="compositionally biased region" description="Basic and acidic residues" evidence="1">
    <location>
        <begin position="287"/>
        <end position="304"/>
    </location>
</feature>
<feature type="region of interest" description="Disordered" evidence="1">
    <location>
        <begin position="1"/>
        <end position="43"/>
    </location>
</feature>
<organism evidence="2 3">
    <name type="scientific">Claviceps pusilla</name>
    <dbReference type="NCBI Taxonomy" id="123648"/>
    <lineage>
        <taxon>Eukaryota</taxon>
        <taxon>Fungi</taxon>
        <taxon>Dikarya</taxon>
        <taxon>Ascomycota</taxon>
        <taxon>Pezizomycotina</taxon>
        <taxon>Sordariomycetes</taxon>
        <taxon>Hypocreomycetidae</taxon>
        <taxon>Hypocreales</taxon>
        <taxon>Clavicipitaceae</taxon>
        <taxon>Claviceps</taxon>
    </lineage>
</organism>
<evidence type="ECO:0000313" key="3">
    <source>
        <dbReference type="Proteomes" id="UP000748025"/>
    </source>
</evidence>
<comment type="caution">
    <text evidence="2">The sequence shown here is derived from an EMBL/GenBank/DDBJ whole genome shotgun (WGS) entry which is preliminary data.</text>
</comment>
<dbReference type="Proteomes" id="UP000748025">
    <property type="component" value="Unassembled WGS sequence"/>
</dbReference>
<dbReference type="AlphaFoldDB" id="A0A9P7SYZ6"/>
<sequence>MPNRFQSDVAGQRPCESPSEAGTVEEVEASPQHANERTDRLIHRPSQSSYVHEILRPQESAQLDANESLSGSIHNLTISDLAHDARFVLSPSSTLTESLSKDQALSPLRCEDISGGVYVIAQSSEEACFNLVSEHLSFRLFYDPASDNLVFVNMAEPTLLLKPIIDVEIDDIGFFLENGCSATLTHGPWKIHAGSGLDGNGDTAVDLGELLILRRRYCVQDFDSLQETGSKRKIDTADGGQKKRHLDDEQSLVLIDMSPVVSSVHLSAHLKIAYIGAKERIKKRSRHDYERRESLAQHQARTDFGDSAVQHSRQEHAQFRPATYCGKRN</sequence>
<proteinExistence type="predicted"/>
<evidence type="ECO:0000313" key="2">
    <source>
        <dbReference type="EMBL" id="KAG5999968.1"/>
    </source>
</evidence>